<accession>A0A5C5XYR9</accession>
<evidence type="ECO:0000313" key="2">
    <source>
        <dbReference type="Proteomes" id="UP000318053"/>
    </source>
</evidence>
<dbReference type="EMBL" id="SJPK01000004">
    <property type="protein sequence ID" value="TWT67433.1"/>
    <property type="molecule type" value="Genomic_DNA"/>
</dbReference>
<gene>
    <name evidence="1" type="ORF">CA85_22840</name>
</gene>
<sequence length="36" mass="4153">MIYCLELLWGLEERVYFPLANHAVGQYLCVSVGFFA</sequence>
<comment type="caution">
    <text evidence="1">The sequence shown here is derived from an EMBL/GenBank/DDBJ whole genome shotgun (WGS) entry which is preliminary data.</text>
</comment>
<keyword evidence="2" id="KW-1185">Reference proteome</keyword>
<dbReference type="AlphaFoldDB" id="A0A5C5XYR9"/>
<reference evidence="1 2" key="1">
    <citation type="submission" date="2019-02" db="EMBL/GenBank/DDBJ databases">
        <title>Deep-cultivation of Planctomycetes and their phenomic and genomic characterization uncovers novel biology.</title>
        <authorList>
            <person name="Wiegand S."/>
            <person name="Jogler M."/>
            <person name="Boedeker C."/>
            <person name="Pinto D."/>
            <person name="Vollmers J."/>
            <person name="Rivas-Marin E."/>
            <person name="Kohn T."/>
            <person name="Peeters S.H."/>
            <person name="Heuer A."/>
            <person name="Rast P."/>
            <person name="Oberbeckmann S."/>
            <person name="Bunk B."/>
            <person name="Jeske O."/>
            <person name="Meyerdierks A."/>
            <person name="Storesund J.E."/>
            <person name="Kallscheuer N."/>
            <person name="Luecker S."/>
            <person name="Lage O.M."/>
            <person name="Pohl T."/>
            <person name="Merkel B.J."/>
            <person name="Hornburger P."/>
            <person name="Mueller R.-W."/>
            <person name="Bruemmer F."/>
            <person name="Labrenz M."/>
            <person name="Spormann A.M."/>
            <person name="Op Den Camp H."/>
            <person name="Overmann J."/>
            <person name="Amann R."/>
            <person name="Jetten M.S.M."/>
            <person name="Mascher T."/>
            <person name="Medema M.H."/>
            <person name="Devos D.P."/>
            <person name="Kaster A.-K."/>
            <person name="Ovreas L."/>
            <person name="Rohde M."/>
            <person name="Galperin M.Y."/>
            <person name="Jogler C."/>
        </authorList>
    </citation>
    <scope>NUCLEOTIDE SEQUENCE [LARGE SCALE GENOMIC DNA]</scope>
    <source>
        <strain evidence="1 2">CA85</strain>
    </source>
</reference>
<evidence type="ECO:0000313" key="1">
    <source>
        <dbReference type="EMBL" id="TWT67433.1"/>
    </source>
</evidence>
<protein>
    <submittedName>
        <fullName evidence="1">Uncharacterized protein</fullName>
    </submittedName>
</protein>
<name>A0A5C5XYR9_9BACT</name>
<proteinExistence type="predicted"/>
<dbReference type="Proteomes" id="UP000318053">
    <property type="component" value="Unassembled WGS sequence"/>
</dbReference>
<organism evidence="1 2">
    <name type="scientific">Allorhodopirellula solitaria</name>
    <dbReference type="NCBI Taxonomy" id="2527987"/>
    <lineage>
        <taxon>Bacteria</taxon>
        <taxon>Pseudomonadati</taxon>
        <taxon>Planctomycetota</taxon>
        <taxon>Planctomycetia</taxon>
        <taxon>Pirellulales</taxon>
        <taxon>Pirellulaceae</taxon>
        <taxon>Allorhodopirellula</taxon>
    </lineage>
</organism>